<name>A0A7R9P6D9_TIMCA</name>
<sequence length="242" mass="27554">MMYSSPVASLVLSDSSQLTSDSQHLEKIVIFVEDEWEPFGGNNLSNPDRDLNIGLFSSTVQYLHHLITGERFFIRIVAQDPQFIASKHAIVAGRHTSGLHHQYSYEEPKVNHGWVKSCHTAHDYNELLFRGNIDCLISMLLNLTSLPKISLKSHIHFIFGHRANSPRTYVALSWGTVEHVSERDVETLDAHSGRQSQLPRRNWPHNKLWKPVQSLITDARRAEGILGNYLGENISQRVAEIR</sequence>
<protein>
    <submittedName>
        <fullName evidence="1">(California timema) hypothetical protein</fullName>
    </submittedName>
</protein>
<evidence type="ECO:0000313" key="1">
    <source>
        <dbReference type="EMBL" id="CAD7571206.1"/>
    </source>
</evidence>
<dbReference type="AlphaFoldDB" id="A0A7R9P6D9"/>
<organism evidence="1">
    <name type="scientific">Timema californicum</name>
    <name type="common">California timema</name>
    <name type="synonym">Walking stick</name>
    <dbReference type="NCBI Taxonomy" id="61474"/>
    <lineage>
        <taxon>Eukaryota</taxon>
        <taxon>Metazoa</taxon>
        <taxon>Ecdysozoa</taxon>
        <taxon>Arthropoda</taxon>
        <taxon>Hexapoda</taxon>
        <taxon>Insecta</taxon>
        <taxon>Pterygota</taxon>
        <taxon>Neoptera</taxon>
        <taxon>Polyneoptera</taxon>
        <taxon>Phasmatodea</taxon>
        <taxon>Timematodea</taxon>
        <taxon>Timematoidea</taxon>
        <taxon>Timematidae</taxon>
        <taxon>Timema</taxon>
    </lineage>
</organism>
<proteinExistence type="predicted"/>
<reference evidence="1" key="1">
    <citation type="submission" date="2020-11" db="EMBL/GenBank/DDBJ databases">
        <authorList>
            <person name="Tran Van P."/>
        </authorList>
    </citation>
    <scope>NUCLEOTIDE SEQUENCE</scope>
</reference>
<gene>
    <name evidence="1" type="ORF">TCMB3V08_LOCUS3886</name>
</gene>
<dbReference type="EMBL" id="OE180382">
    <property type="protein sequence ID" value="CAD7571206.1"/>
    <property type="molecule type" value="Genomic_DNA"/>
</dbReference>
<accession>A0A7R9P6D9</accession>